<dbReference type="GO" id="GO:0016810">
    <property type="term" value="F:hydrolase activity, acting on carbon-nitrogen (but not peptide) bonds"/>
    <property type="evidence" value="ECO:0007669"/>
    <property type="project" value="InterPro"/>
</dbReference>
<evidence type="ECO:0000313" key="5">
    <source>
        <dbReference type="Proteomes" id="UP000290433"/>
    </source>
</evidence>
<dbReference type="Proteomes" id="UP000290433">
    <property type="component" value="Unassembled WGS sequence"/>
</dbReference>
<evidence type="ECO:0000256" key="2">
    <source>
        <dbReference type="SAM" id="SignalP"/>
    </source>
</evidence>
<evidence type="ECO:0000313" key="4">
    <source>
        <dbReference type="EMBL" id="RYJ37462.1"/>
    </source>
</evidence>
<evidence type="ECO:0000256" key="1">
    <source>
        <dbReference type="ARBA" id="ARBA00022729"/>
    </source>
</evidence>
<feature type="domain" description="NodB homology" evidence="3">
    <location>
        <begin position="31"/>
        <end position="150"/>
    </location>
</feature>
<keyword evidence="1 2" id="KW-0732">Signal</keyword>
<comment type="caution">
    <text evidence="4">The sequence shown here is derived from an EMBL/GenBank/DDBJ whole genome shotgun (WGS) entry which is preliminary data.</text>
</comment>
<dbReference type="PROSITE" id="PS51257">
    <property type="entry name" value="PROKAR_LIPOPROTEIN"/>
    <property type="match status" value="1"/>
</dbReference>
<gene>
    <name evidence="4" type="ORF">NU08_3454</name>
</gene>
<evidence type="ECO:0000259" key="3">
    <source>
        <dbReference type="Pfam" id="PF01522"/>
    </source>
</evidence>
<dbReference type="Gene3D" id="3.20.20.370">
    <property type="entry name" value="Glycoside hydrolase/deacetylase"/>
    <property type="match status" value="1"/>
</dbReference>
<dbReference type="InterPro" id="IPR002509">
    <property type="entry name" value="NODB_dom"/>
</dbReference>
<dbReference type="EMBL" id="JUIV01000015">
    <property type="protein sequence ID" value="RYJ37462.1"/>
    <property type="molecule type" value="Genomic_DNA"/>
</dbReference>
<reference evidence="4 5" key="1">
    <citation type="submission" date="2014-12" db="EMBL/GenBank/DDBJ databases">
        <title>Genome sequence of Flavobacterium anhuiense RCM74.</title>
        <authorList>
            <person name="Kim J.F."/>
            <person name="Song J.Y."/>
            <person name="Kwak M.-J."/>
            <person name="Lee S.-W."/>
        </authorList>
    </citation>
    <scope>NUCLEOTIDE SEQUENCE [LARGE SCALE GENOMIC DNA]</scope>
    <source>
        <strain evidence="4 5">RCM74</strain>
    </source>
</reference>
<feature type="chain" id="PRO_5019382900" evidence="2">
    <location>
        <begin position="22"/>
        <end position="261"/>
    </location>
</feature>
<sequence>MRILFTKAVLFLLFLSFFSCENKKPKPAAKPTYKAGVILSFDDAYVDEWSEADQVLRKYSWKATFNVCRIDSIGAPEIKTLLEMQKYGHEIAGHGYHHYNAVKFTKQFSVKKYLKQEIDPMIVSMKKKGFNVTSFAYPYGERSDSLDQALSPLFKIIRGRAFGGEIPEKQDSYFDNSKIVFAFDIDNSHIHFSIPYVLELLDYAKKNNKILLLCGHKPVKEVTENYQVKIETLEFICKYMKLNDLKFYKLSDLDNLISAKL</sequence>
<dbReference type="RefSeq" id="WP_129748238.1">
    <property type="nucleotide sequence ID" value="NZ_JUIV01000015.1"/>
</dbReference>
<dbReference type="OrthoDB" id="2795102at2"/>
<organism evidence="4 5">
    <name type="scientific">Flavobacterium anhuiense</name>
    <dbReference type="NCBI Taxonomy" id="459526"/>
    <lineage>
        <taxon>Bacteria</taxon>
        <taxon>Pseudomonadati</taxon>
        <taxon>Bacteroidota</taxon>
        <taxon>Flavobacteriia</taxon>
        <taxon>Flavobacteriales</taxon>
        <taxon>Flavobacteriaceae</taxon>
        <taxon>Flavobacterium</taxon>
    </lineage>
</organism>
<dbReference type="InterPro" id="IPR011330">
    <property type="entry name" value="Glyco_hydro/deAcase_b/a-brl"/>
</dbReference>
<proteinExistence type="predicted"/>
<dbReference type="CDD" id="cd10967">
    <property type="entry name" value="CE4_GLA_like_6s"/>
    <property type="match status" value="1"/>
</dbReference>
<dbReference type="PANTHER" id="PTHR34216:SF11">
    <property type="entry name" value="CHITOOLIGOSACCHARIDE DEACETYLASE"/>
    <property type="match status" value="1"/>
</dbReference>
<dbReference type="PANTHER" id="PTHR34216">
    <property type="match status" value="1"/>
</dbReference>
<dbReference type="AlphaFoldDB" id="A0A444VUT9"/>
<accession>A0A444VUT9</accession>
<feature type="signal peptide" evidence="2">
    <location>
        <begin position="1"/>
        <end position="21"/>
    </location>
</feature>
<name>A0A444VUT9_9FLAO</name>
<dbReference type="Pfam" id="PF01522">
    <property type="entry name" value="Polysacc_deac_1"/>
    <property type="match status" value="1"/>
</dbReference>
<dbReference type="GO" id="GO:0005975">
    <property type="term" value="P:carbohydrate metabolic process"/>
    <property type="evidence" value="ECO:0007669"/>
    <property type="project" value="InterPro"/>
</dbReference>
<protein>
    <submittedName>
        <fullName evidence="4">Polysaccharide deacetylase</fullName>
    </submittedName>
</protein>
<dbReference type="SUPFAM" id="SSF88713">
    <property type="entry name" value="Glycoside hydrolase/deacetylase"/>
    <property type="match status" value="1"/>
</dbReference>
<dbReference type="InterPro" id="IPR051398">
    <property type="entry name" value="Polysacch_Deacetylase"/>
</dbReference>